<protein>
    <recommendedName>
        <fullName evidence="4">HEAT domain-containing protein</fullName>
    </recommendedName>
</protein>
<evidence type="ECO:0000313" key="3">
    <source>
        <dbReference type="Proteomes" id="UP000012081"/>
    </source>
</evidence>
<reference evidence="2 3" key="1">
    <citation type="submission" date="2013-03" db="EMBL/GenBank/DDBJ databases">
        <title>Assembly of a new bacterial strain Brevibacillus borstelensis AK1.</title>
        <authorList>
            <person name="Rajan I."/>
            <person name="PoliReddy D."/>
            <person name="Sugumar T."/>
            <person name="Rathinam K."/>
            <person name="Alqarawi S."/>
            <person name="Khalil A.B."/>
            <person name="Sivakumar N."/>
        </authorList>
    </citation>
    <scope>NUCLEOTIDE SEQUENCE [LARGE SCALE GENOMIC DNA]</scope>
    <source>
        <strain evidence="2 3">AK1</strain>
    </source>
</reference>
<name>M8EDB6_9BACL</name>
<dbReference type="AlphaFoldDB" id="M8EDB6"/>
<keyword evidence="1" id="KW-1133">Transmembrane helix</keyword>
<feature type="transmembrane region" description="Helical" evidence="1">
    <location>
        <begin position="6"/>
        <end position="29"/>
    </location>
</feature>
<dbReference type="InterPro" id="IPR011989">
    <property type="entry name" value="ARM-like"/>
</dbReference>
<dbReference type="InterPro" id="IPR016024">
    <property type="entry name" value="ARM-type_fold"/>
</dbReference>
<gene>
    <name evidence="2" type="ORF">I532_05715</name>
</gene>
<dbReference type="Pfam" id="PF13646">
    <property type="entry name" value="HEAT_2"/>
    <property type="match status" value="1"/>
</dbReference>
<dbReference type="SMART" id="SM00567">
    <property type="entry name" value="EZ_HEAT"/>
    <property type="match status" value="3"/>
</dbReference>
<dbReference type="Proteomes" id="UP000012081">
    <property type="component" value="Unassembled WGS sequence"/>
</dbReference>
<proteinExistence type="predicted"/>
<keyword evidence="1" id="KW-0812">Transmembrane</keyword>
<dbReference type="InterPro" id="IPR004155">
    <property type="entry name" value="PBS_lyase_HEAT"/>
</dbReference>
<organism evidence="2 3">
    <name type="scientific">Brevibacillus borstelensis AK1</name>
    <dbReference type="NCBI Taxonomy" id="1300222"/>
    <lineage>
        <taxon>Bacteria</taxon>
        <taxon>Bacillati</taxon>
        <taxon>Bacillota</taxon>
        <taxon>Bacilli</taxon>
        <taxon>Bacillales</taxon>
        <taxon>Paenibacillaceae</taxon>
        <taxon>Brevibacillus</taxon>
    </lineage>
</organism>
<dbReference type="PATRIC" id="fig|1300222.3.peg.1173"/>
<keyword evidence="1" id="KW-0472">Membrane</keyword>
<keyword evidence="3" id="KW-1185">Reference proteome</keyword>
<dbReference type="EMBL" id="APBN01000002">
    <property type="protein sequence ID" value="EMT53485.1"/>
    <property type="molecule type" value="Genomic_DNA"/>
</dbReference>
<dbReference type="OrthoDB" id="2112914at2"/>
<dbReference type="Gene3D" id="1.25.10.10">
    <property type="entry name" value="Leucine-rich Repeat Variant"/>
    <property type="match status" value="2"/>
</dbReference>
<dbReference type="RefSeq" id="WP_003386961.1">
    <property type="nucleotide sequence ID" value="NZ_APBN01000002.1"/>
</dbReference>
<comment type="caution">
    <text evidence="2">The sequence shown here is derived from an EMBL/GenBank/DDBJ whole genome shotgun (WGS) entry which is preliminary data.</text>
</comment>
<sequence>MFQHLQAAYLFLIVSSALIVAGIIVLLCLKYRHLYVTREKQRLAAKHQDYIAYVLSHLDEKQPLEVPAVPLGKRDLQVLEEKLIEIAERVKGKHREQLTALFEKLGLPELELGRLKQLPGPMRTDAAYKLGAMGYEKATPALFSILEAESDEAGRYIIARAIARCTRSVSDLRAMVEKMVESSPDSPRLLAEVLGDSPLDILPLLREWINSGDSRLVLVAMACLPAANLDDSLVDSIWKLLEAEEKEVRIQAVRLIVSGERVSTDQINVLMASPDWEVRAIVAKAMGAWREADDIPVLQQAMDDQNWWVKYHAARSLAKMGAEGFQALCEVASRTTHKETADLAMQQLQEALREDRTAGQGMPGSYERDHKLTIYHSYFNRQKERAI</sequence>
<evidence type="ECO:0008006" key="4">
    <source>
        <dbReference type="Google" id="ProtNLM"/>
    </source>
</evidence>
<dbReference type="STRING" id="1300222.I532_05715"/>
<evidence type="ECO:0000256" key="1">
    <source>
        <dbReference type="SAM" id="Phobius"/>
    </source>
</evidence>
<evidence type="ECO:0000313" key="2">
    <source>
        <dbReference type="EMBL" id="EMT53485.1"/>
    </source>
</evidence>
<accession>M8EDB6</accession>
<dbReference type="SUPFAM" id="SSF48371">
    <property type="entry name" value="ARM repeat"/>
    <property type="match status" value="1"/>
</dbReference>